<keyword evidence="3" id="KW-1185">Reference proteome</keyword>
<keyword evidence="1" id="KW-0472">Membrane</keyword>
<feature type="transmembrane region" description="Helical" evidence="1">
    <location>
        <begin position="26"/>
        <end position="45"/>
    </location>
</feature>
<evidence type="ECO:0000313" key="2">
    <source>
        <dbReference type="EMBL" id="SIN84305.1"/>
    </source>
</evidence>
<organism evidence="2 3">
    <name type="scientific">Parasphingorhabdus marina DSM 22363</name>
    <dbReference type="NCBI Taxonomy" id="1123272"/>
    <lineage>
        <taxon>Bacteria</taxon>
        <taxon>Pseudomonadati</taxon>
        <taxon>Pseudomonadota</taxon>
        <taxon>Alphaproteobacteria</taxon>
        <taxon>Sphingomonadales</taxon>
        <taxon>Sphingomonadaceae</taxon>
        <taxon>Parasphingorhabdus</taxon>
    </lineage>
</organism>
<dbReference type="AlphaFoldDB" id="A0A1N6EMR8"/>
<evidence type="ECO:0000313" key="3">
    <source>
        <dbReference type="Proteomes" id="UP000185192"/>
    </source>
</evidence>
<dbReference type="STRING" id="1123272.SAMN02745824_2003"/>
<proteinExistence type="predicted"/>
<reference evidence="3" key="1">
    <citation type="submission" date="2016-11" db="EMBL/GenBank/DDBJ databases">
        <authorList>
            <person name="Varghese N."/>
            <person name="Submissions S."/>
        </authorList>
    </citation>
    <scope>NUCLEOTIDE SEQUENCE [LARGE SCALE GENOMIC DNA]</scope>
    <source>
        <strain evidence="3">DSM 22363</strain>
    </source>
</reference>
<accession>A0A1N6EMR8</accession>
<protein>
    <submittedName>
        <fullName evidence="2">Uncharacterized protein</fullName>
    </submittedName>
</protein>
<keyword evidence="1" id="KW-0812">Transmembrane</keyword>
<evidence type="ECO:0000256" key="1">
    <source>
        <dbReference type="SAM" id="Phobius"/>
    </source>
</evidence>
<dbReference type="EMBL" id="FSQW01000002">
    <property type="protein sequence ID" value="SIN84305.1"/>
    <property type="molecule type" value="Genomic_DNA"/>
</dbReference>
<name>A0A1N6EMR8_9SPHN</name>
<keyword evidence="1" id="KW-1133">Transmembrane helix</keyword>
<dbReference type="Proteomes" id="UP000185192">
    <property type="component" value="Unassembled WGS sequence"/>
</dbReference>
<gene>
    <name evidence="2" type="ORF">SAMN02745824_2003</name>
</gene>
<sequence>MNQRNAEIRINERDAKAGSRPQGMRWVLGISLFAALAAMSLVWIIPALN</sequence>